<dbReference type="Gene3D" id="4.10.240.10">
    <property type="entry name" value="Zn(2)-C6 fungal-type DNA-binding domain"/>
    <property type="match status" value="1"/>
</dbReference>
<dbReference type="RefSeq" id="XP_037226590.1">
    <property type="nucleotide sequence ID" value="XM_037358680.1"/>
</dbReference>
<evidence type="ECO:0000256" key="1">
    <source>
        <dbReference type="SAM" id="MobiDB-lite"/>
    </source>
</evidence>
<gene>
    <name evidence="3" type="ORF">MIND_00176300</name>
</gene>
<dbReference type="Proteomes" id="UP000636479">
    <property type="component" value="Unassembled WGS sequence"/>
</dbReference>
<keyword evidence="4" id="KW-1185">Reference proteome</keyword>
<dbReference type="GO" id="GO:0008270">
    <property type="term" value="F:zinc ion binding"/>
    <property type="evidence" value="ECO:0007669"/>
    <property type="project" value="InterPro"/>
</dbReference>
<evidence type="ECO:0000313" key="3">
    <source>
        <dbReference type="EMBL" id="KAF7316567.1"/>
    </source>
</evidence>
<proteinExistence type="predicted"/>
<dbReference type="PROSITE" id="PS50048">
    <property type="entry name" value="ZN2_CY6_FUNGAL_2"/>
    <property type="match status" value="1"/>
</dbReference>
<comment type="caution">
    <text evidence="3">The sequence shown here is derived from an EMBL/GenBank/DDBJ whole genome shotgun (WGS) entry which is preliminary data.</text>
</comment>
<dbReference type="Pfam" id="PF00172">
    <property type="entry name" value="Zn_clus"/>
    <property type="match status" value="1"/>
</dbReference>
<dbReference type="SUPFAM" id="SSF57701">
    <property type="entry name" value="Zn2/Cys6 DNA-binding domain"/>
    <property type="match status" value="1"/>
</dbReference>
<sequence>MSPSPSPPPKPSAIRLPSYQELVADCSLDTPLPRPRAGPPVQRYATLPPLRVPPHPLSKADLARFGSAVPIPPPSPQSPYGYRPSPVSVSAPTPTSASPPATAFPGPPPPPPMGAQYEPELRFAYAARPGPGGARAKKQALSCFFCRERKIACGRPDDGTIDGRCNQCARRNIPCTYPTISHRGQHSRLKSAARKVEHAHAQQQAAAAGPYSPNSASAGSDRGDSASPGADADGVQLAHPQYRGGGGGAS</sequence>
<dbReference type="PROSITE" id="PS00463">
    <property type="entry name" value="ZN2_CY6_FUNGAL_1"/>
    <property type="match status" value="1"/>
</dbReference>
<dbReference type="OrthoDB" id="39175at2759"/>
<feature type="region of interest" description="Disordered" evidence="1">
    <location>
        <begin position="192"/>
        <end position="250"/>
    </location>
</feature>
<evidence type="ECO:0000313" key="4">
    <source>
        <dbReference type="Proteomes" id="UP000636479"/>
    </source>
</evidence>
<feature type="domain" description="Zn(2)-C6 fungal-type" evidence="2">
    <location>
        <begin position="142"/>
        <end position="177"/>
    </location>
</feature>
<feature type="compositionally biased region" description="Low complexity" evidence="1">
    <location>
        <begin position="78"/>
        <end position="104"/>
    </location>
</feature>
<evidence type="ECO:0000259" key="2">
    <source>
        <dbReference type="PROSITE" id="PS50048"/>
    </source>
</evidence>
<protein>
    <submittedName>
        <fullName evidence="3">Zn(2)-C6 fungal-type domain-containing protein</fullName>
    </submittedName>
</protein>
<feature type="compositionally biased region" description="Low complexity" evidence="1">
    <location>
        <begin position="215"/>
        <end position="234"/>
    </location>
</feature>
<accession>A0A8H6TGZ3</accession>
<dbReference type="GO" id="GO:0000981">
    <property type="term" value="F:DNA-binding transcription factor activity, RNA polymerase II-specific"/>
    <property type="evidence" value="ECO:0007669"/>
    <property type="project" value="InterPro"/>
</dbReference>
<feature type="region of interest" description="Disordered" evidence="1">
    <location>
        <begin position="28"/>
        <end position="113"/>
    </location>
</feature>
<dbReference type="EMBL" id="JACAZF010000001">
    <property type="protein sequence ID" value="KAF7316567.1"/>
    <property type="molecule type" value="Genomic_DNA"/>
</dbReference>
<organism evidence="3 4">
    <name type="scientific">Mycena indigotica</name>
    <dbReference type="NCBI Taxonomy" id="2126181"/>
    <lineage>
        <taxon>Eukaryota</taxon>
        <taxon>Fungi</taxon>
        <taxon>Dikarya</taxon>
        <taxon>Basidiomycota</taxon>
        <taxon>Agaricomycotina</taxon>
        <taxon>Agaricomycetes</taxon>
        <taxon>Agaricomycetidae</taxon>
        <taxon>Agaricales</taxon>
        <taxon>Marasmiineae</taxon>
        <taxon>Mycenaceae</taxon>
        <taxon>Mycena</taxon>
    </lineage>
</organism>
<dbReference type="SMART" id="SM00066">
    <property type="entry name" value="GAL4"/>
    <property type="match status" value="1"/>
</dbReference>
<reference evidence="3" key="1">
    <citation type="submission" date="2020-05" db="EMBL/GenBank/DDBJ databases">
        <title>Mycena genomes resolve the evolution of fungal bioluminescence.</title>
        <authorList>
            <person name="Tsai I.J."/>
        </authorList>
    </citation>
    <scope>NUCLEOTIDE SEQUENCE</scope>
    <source>
        <strain evidence="3">171206Taipei</strain>
    </source>
</reference>
<dbReference type="InterPro" id="IPR001138">
    <property type="entry name" value="Zn2Cys6_DnaBD"/>
</dbReference>
<name>A0A8H6TGZ3_9AGAR</name>
<dbReference type="CDD" id="cd00067">
    <property type="entry name" value="GAL4"/>
    <property type="match status" value="1"/>
</dbReference>
<dbReference type="GeneID" id="59341196"/>
<dbReference type="AlphaFoldDB" id="A0A8H6TGZ3"/>
<dbReference type="InterPro" id="IPR036864">
    <property type="entry name" value="Zn2-C6_fun-type_DNA-bd_sf"/>
</dbReference>